<accession>A0AC61RGR5</accession>
<keyword evidence="2" id="KW-1185">Reference proteome</keyword>
<dbReference type="EMBL" id="SRYB01000018">
    <property type="protein sequence ID" value="TGY77981.1"/>
    <property type="molecule type" value="Genomic_DNA"/>
</dbReference>
<gene>
    <name evidence="1" type="ORF">E5331_12440</name>
</gene>
<name>A0AC61RGR5_9BACT</name>
<comment type="caution">
    <text evidence="1">The sequence shown here is derived from an EMBL/GenBank/DDBJ whole genome shotgun (WGS) entry which is preliminary data.</text>
</comment>
<proteinExistence type="predicted"/>
<evidence type="ECO:0000313" key="2">
    <source>
        <dbReference type="Proteomes" id="UP000306319"/>
    </source>
</evidence>
<protein>
    <submittedName>
        <fullName evidence="1">GNAT family N-acetyltransferase</fullName>
    </submittedName>
</protein>
<reference evidence="1" key="1">
    <citation type="submission" date="2019-04" db="EMBL/GenBank/DDBJ databases">
        <title>Microbes associate with the intestines of laboratory mice.</title>
        <authorList>
            <person name="Navarre W."/>
            <person name="Wong E."/>
            <person name="Huang K."/>
            <person name="Tropini C."/>
            <person name="Ng K."/>
            <person name="Yu B."/>
        </authorList>
    </citation>
    <scope>NUCLEOTIDE SEQUENCE</scope>
    <source>
        <strain evidence="1">NM04_E33</strain>
    </source>
</reference>
<sequence length="182" mass="21418">MTRQEFQDRCRVRKLSIGESIVTFDCGDDDLNDFLINEAKNFRDALLSVTYVVEDKQTYDILAYFSLSNDKISISDFENKTEFNRFRKHKFVNEKRLRSYPAIKIGRLAIATSAQHQSIGTYLLEFIEDYFIIDNKSGCRFITVDAYINAIPFYIKNNYQFLNNDDEDKKTRVMYFDLASLL</sequence>
<organism evidence="1 2">
    <name type="scientific">Lepagella muris</name>
    <dbReference type="NCBI Taxonomy" id="3032870"/>
    <lineage>
        <taxon>Bacteria</taxon>
        <taxon>Pseudomonadati</taxon>
        <taxon>Bacteroidota</taxon>
        <taxon>Bacteroidia</taxon>
        <taxon>Bacteroidales</taxon>
        <taxon>Muribaculaceae</taxon>
        <taxon>Lepagella</taxon>
    </lineage>
</organism>
<dbReference type="Proteomes" id="UP000306319">
    <property type="component" value="Unassembled WGS sequence"/>
</dbReference>
<evidence type="ECO:0000313" key="1">
    <source>
        <dbReference type="EMBL" id="TGY77981.1"/>
    </source>
</evidence>